<name>A0AAV2N4N1_9HYME</name>
<dbReference type="InterPro" id="IPR016137">
    <property type="entry name" value="RGS"/>
</dbReference>
<feature type="domain" description="PX" evidence="3">
    <location>
        <begin position="558"/>
        <end position="670"/>
    </location>
</feature>
<dbReference type="SUPFAM" id="SSF64268">
    <property type="entry name" value="PX domain"/>
    <property type="match status" value="1"/>
</dbReference>
<feature type="transmembrane region" description="Helical" evidence="1">
    <location>
        <begin position="48"/>
        <end position="67"/>
    </location>
</feature>
<dbReference type="SUPFAM" id="SSF48097">
    <property type="entry name" value="Regulator of G-protein signaling, RGS"/>
    <property type="match status" value="1"/>
</dbReference>
<proteinExistence type="predicted"/>
<dbReference type="PANTHER" id="PTHR22775">
    <property type="entry name" value="SORTING NEXIN"/>
    <property type="match status" value="1"/>
</dbReference>
<dbReference type="InterPro" id="IPR036305">
    <property type="entry name" value="RGS_sf"/>
</dbReference>
<protein>
    <recommendedName>
        <fullName evidence="7">Sorting nexin-14</fullName>
    </recommendedName>
</protein>
<sequence length="914" mass="104035">MFRREWLCVKYKNALLAELFLLILYIALDIKRNNIYMSFNTKEMQDLYFINVAVFAIIVLLVAFIVIVFNSILWVFIVAGVYAISSFYAVQLVQCIDNLLVRFNITNDKFITRYEIKDSCSVCSNNTCKRHKLLPHSTKIKVPKDFDHALEQLLEEVLQIYVRSWYSDFSTNEAFIQQLRLAITTAAKNIAIRLLRADTAGITFHDLIPLAIQHAQDWNTLMKKSRIDVKVPQDCIGSYLSSKIHPAAYSREAELNYLRGLITALLPHLLPAIHVSTNNKVILREILANWVLLPAIDALADPENINMLVTLSTHRDTSLSNAAKIISVPMLQSWMTAMHSHTILHNCFKPSLNEVLNDPELLYMFMQHIKETGPMNLLQFCLDIDDLSKRMLNPEMSTSAEKSLYIDVRNLYTVYLDPDGPEYLYLPLQISKGIRQILEGGPEKIQELRTSRPFYQAHQDAHALLESTCLPSFHHCYQLYKLLCGHLVSEQAKATAANASGSASIPTRSSSQLGRMDGVSRATIDGTPFPLQHVYPVEEVDCTARAYNEIKGFGDKSHRDLTTWRVAIPHVDGGGTQPVYMIAVHSVAEAKSWTVLRQDQDFYTLRTRLAEFHGDKELNDSPLSLRKNPHLPLAANRQRYEEFLQKLLSKPMLRSSELLYTFLTTPNLKPCFTNYSTPDIGILYQSMTYKLRKEKGQHLDKFMSTFLASTNTKYEHMDMGVEPLSEHNLDEAESRGRNLLNGAFGNNLNLPVALRDLPCSLSQRDHVKGASLCVVEAVDGLLDVPPIISRLLWMFASLSRKRVDPVVNAMFYNMLIKLLSGGRASIVVKLLHAKIAGRNYMKDFSSQARCRDYYETAKEGLYSLLPWWLMGFSKPWNNLMDSLLDPLQNAPFNKHLAYFLLDHILVNLFPEATT</sequence>
<feature type="domain" description="RGS" evidence="2">
    <location>
        <begin position="351"/>
        <end position="483"/>
    </location>
</feature>
<dbReference type="PROSITE" id="PS50132">
    <property type="entry name" value="RGS"/>
    <property type="match status" value="1"/>
</dbReference>
<dbReference type="Pfam" id="PF00787">
    <property type="entry name" value="PX"/>
    <property type="match status" value="1"/>
</dbReference>
<dbReference type="Pfam" id="PF02194">
    <property type="entry name" value="PXA"/>
    <property type="match status" value="1"/>
</dbReference>
<dbReference type="Proteomes" id="UP001497644">
    <property type="component" value="Chromosome 10"/>
</dbReference>
<dbReference type="InterPro" id="IPR003114">
    <property type="entry name" value="Phox_assoc"/>
</dbReference>
<dbReference type="GO" id="GO:0097352">
    <property type="term" value="P:autophagosome maturation"/>
    <property type="evidence" value="ECO:0007669"/>
    <property type="project" value="TreeGrafter"/>
</dbReference>
<evidence type="ECO:0000259" key="3">
    <source>
        <dbReference type="PROSITE" id="PS50195"/>
    </source>
</evidence>
<evidence type="ECO:0000313" key="5">
    <source>
        <dbReference type="EMBL" id="CAL1674632.1"/>
    </source>
</evidence>
<feature type="domain" description="PXA" evidence="4">
    <location>
        <begin position="143"/>
        <end position="315"/>
    </location>
</feature>
<feature type="transmembrane region" description="Helical" evidence="1">
    <location>
        <begin position="12"/>
        <end position="28"/>
    </location>
</feature>
<accession>A0AAV2N4N1</accession>
<dbReference type="SMART" id="SM00313">
    <property type="entry name" value="PXA"/>
    <property type="match status" value="1"/>
</dbReference>
<keyword evidence="1" id="KW-0472">Membrane</keyword>
<evidence type="ECO:0000313" key="6">
    <source>
        <dbReference type="Proteomes" id="UP001497644"/>
    </source>
</evidence>
<evidence type="ECO:0000259" key="4">
    <source>
        <dbReference type="PROSITE" id="PS51207"/>
    </source>
</evidence>
<dbReference type="PROSITE" id="PS51207">
    <property type="entry name" value="PXA"/>
    <property type="match status" value="1"/>
</dbReference>
<feature type="transmembrane region" description="Helical" evidence="1">
    <location>
        <begin position="72"/>
        <end position="90"/>
    </location>
</feature>
<evidence type="ECO:0000259" key="2">
    <source>
        <dbReference type="PROSITE" id="PS50132"/>
    </source>
</evidence>
<dbReference type="Gene3D" id="3.30.1520.10">
    <property type="entry name" value="Phox-like domain"/>
    <property type="match status" value="1"/>
</dbReference>
<evidence type="ECO:0008006" key="7">
    <source>
        <dbReference type="Google" id="ProtNLM"/>
    </source>
</evidence>
<dbReference type="PROSITE" id="PS50195">
    <property type="entry name" value="PX"/>
    <property type="match status" value="1"/>
</dbReference>
<reference evidence="5" key="1">
    <citation type="submission" date="2024-04" db="EMBL/GenBank/DDBJ databases">
        <authorList>
            <consortium name="Molecular Ecology Group"/>
        </authorList>
    </citation>
    <scope>NUCLEOTIDE SEQUENCE</scope>
</reference>
<dbReference type="Pfam" id="PF00615">
    <property type="entry name" value="RGS"/>
    <property type="match status" value="1"/>
</dbReference>
<keyword evidence="1" id="KW-1133">Transmembrane helix</keyword>
<dbReference type="PANTHER" id="PTHR22775:SF44">
    <property type="entry name" value="SORTING NEXIN-14"/>
    <property type="match status" value="1"/>
</dbReference>
<keyword evidence="1" id="KW-0812">Transmembrane</keyword>
<dbReference type="InterPro" id="IPR044926">
    <property type="entry name" value="RGS_subdomain_2"/>
</dbReference>
<dbReference type="SMART" id="SM00315">
    <property type="entry name" value="RGS"/>
    <property type="match status" value="1"/>
</dbReference>
<gene>
    <name evidence="5" type="ORF">LPLAT_LOCUS1210</name>
</gene>
<dbReference type="InterPro" id="IPR001683">
    <property type="entry name" value="PX_dom"/>
</dbReference>
<keyword evidence="6" id="KW-1185">Reference proteome</keyword>
<organism evidence="5 6">
    <name type="scientific">Lasius platythorax</name>
    <dbReference type="NCBI Taxonomy" id="488582"/>
    <lineage>
        <taxon>Eukaryota</taxon>
        <taxon>Metazoa</taxon>
        <taxon>Ecdysozoa</taxon>
        <taxon>Arthropoda</taxon>
        <taxon>Hexapoda</taxon>
        <taxon>Insecta</taxon>
        <taxon>Pterygota</taxon>
        <taxon>Neoptera</taxon>
        <taxon>Endopterygota</taxon>
        <taxon>Hymenoptera</taxon>
        <taxon>Apocrita</taxon>
        <taxon>Aculeata</taxon>
        <taxon>Formicoidea</taxon>
        <taxon>Formicidae</taxon>
        <taxon>Formicinae</taxon>
        <taxon>Lasius</taxon>
        <taxon>Lasius</taxon>
    </lineage>
</organism>
<dbReference type="EMBL" id="OZ034833">
    <property type="protein sequence ID" value="CAL1674632.1"/>
    <property type="molecule type" value="Genomic_DNA"/>
</dbReference>
<dbReference type="Gene3D" id="1.10.167.10">
    <property type="entry name" value="Regulator of G-protein Signalling 4, domain 2"/>
    <property type="match status" value="1"/>
</dbReference>
<dbReference type="GO" id="GO:0005770">
    <property type="term" value="C:late endosome"/>
    <property type="evidence" value="ECO:0007669"/>
    <property type="project" value="TreeGrafter"/>
</dbReference>
<dbReference type="AlphaFoldDB" id="A0AAV2N4N1"/>
<dbReference type="InterPro" id="IPR036871">
    <property type="entry name" value="PX_dom_sf"/>
</dbReference>
<dbReference type="GO" id="GO:0035091">
    <property type="term" value="F:phosphatidylinositol binding"/>
    <property type="evidence" value="ECO:0007669"/>
    <property type="project" value="InterPro"/>
</dbReference>
<evidence type="ECO:0000256" key="1">
    <source>
        <dbReference type="SAM" id="Phobius"/>
    </source>
</evidence>